<dbReference type="InterPro" id="IPR036250">
    <property type="entry name" value="AcylCo_DH-like_C"/>
</dbReference>
<accession>A0A387BSF9</accession>
<keyword evidence="3" id="KW-0560">Oxidoreductase</keyword>
<evidence type="ECO:0000256" key="4">
    <source>
        <dbReference type="PIRSR" id="PIRSR000331-2"/>
    </source>
</evidence>
<feature type="binding site" evidence="4">
    <location>
        <position position="187"/>
    </location>
    <ligand>
        <name>FAD</name>
        <dbReference type="ChEBI" id="CHEBI:57692"/>
    </ligand>
</feature>
<dbReference type="SUPFAM" id="SSF47203">
    <property type="entry name" value="Acyl-CoA dehydrogenase C-terminal domain-like"/>
    <property type="match status" value="1"/>
</dbReference>
<dbReference type="KEGG" id="lact:D7I46_10125"/>
<name>A0A387BSF9_9LACT</name>
<sequence>MSTKDGNLNDGRNVYYAGKLVEDMANEPVFARTLKFVQRYYELQEEDPETYLYTDEKGEKKSILFMPTMTVEDLAHKRRIYEQIARESYGFLGRTPDFIDTGIAILDYYADVLGKDSRCDYAKNARDWAARVKKHDLFISHAIQNPQVDRQKGLTELLNEGQEFAAVWIKEERPDGVIVRGAKQVNTLAPLADELLVFNLPGLHKVDSKFALAFSLPLATKGVKMVCRKPTMKEGFSLKDYPLSGSFDEMDAFIILDDVFVPNENLFVCGSVEKSNAFFPASGFFVHTAHQDEVRGFVKLEFVTGLAVRLAEKLGLTGFLRVQEMLGSLTVNLEMIKSSIIASEITAHMENGVLTPNMQVLLAVRASLTNYYDEALRVIAEFASGSIVGVPDFREFENTDISEILKTSMTSALLSAEERSLLLNLAWDVTGESFGQRQRTYEFLHGGNPMWIKNMHWLTEDLEAANQMLDKVLENARIEK</sequence>
<evidence type="ECO:0000256" key="3">
    <source>
        <dbReference type="ARBA" id="ARBA00023002"/>
    </source>
</evidence>
<evidence type="ECO:0000259" key="5">
    <source>
        <dbReference type="Pfam" id="PF03241"/>
    </source>
</evidence>
<dbReference type="Pfam" id="PF03241">
    <property type="entry name" value="HpaB"/>
    <property type="match status" value="1"/>
</dbReference>
<dbReference type="Proteomes" id="UP000269374">
    <property type="component" value="Chromosome"/>
</dbReference>
<dbReference type="InterPro" id="IPR024674">
    <property type="entry name" value="HpaB/PvcC/4-BUDH_N"/>
</dbReference>
<evidence type="ECO:0000256" key="2">
    <source>
        <dbReference type="ARBA" id="ARBA00022827"/>
    </source>
</evidence>
<dbReference type="GO" id="GO:0016627">
    <property type="term" value="F:oxidoreductase activity, acting on the CH-CH group of donors"/>
    <property type="evidence" value="ECO:0007669"/>
    <property type="project" value="InterPro"/>
</dbReference>
<proteinExistence type="predicted"/>
<dbReference type="InterPro" id="IPR024719">
    <property type="entry name" value="HpaB/PvcC/4-BUDH_C"/>
</dbReference>
<protein>
    <submittedName>
        <fullName evidence="7">4-hydroxyphenylacetate 3-hydroxylase</fullName>
    </submittedName>
</protein>
<keyword evidence="8" id="KW-1185">Reference proteome</keyword>
<dbReference type="EMBL" id="CP032627">
    <property type="protein sequence ID" value="AYG01401.1"/>
    <property type="molecule type" value="Genomic_DNA"/>
</dbReference>
<dbReference type="Gene3D" id="1.20.140.10">
    <property type="entry name" value="Butyryl-CoA Dehydrogenase, subunit A, domain 3"/>
    <property type="match status" value="1"/>
</dbReference>
<dbReference type="RefSeq" id="WP_120772774.1">
    <property type="nucleotide sequence ID" value="NZ_CP032627.1"/>
</dbReference>
<dbReference type="PANTHER" id="PTHR36117:SF3">
    <property type="entry name" value="4-HYDROXYPHENYLACETATE 3-MONOOXYGENASE-RELATED"/>
    <property type="match status" value="1"/>
</dbReference>
<reference evidence="7" key="1">
    <citation type="submission" date="2018-09" db="EMBL/GenBank/DDBJ databases">
        <title>Genome sequencing of strain 1JSPR-7.</title>
        <authorList>
            <person name="Heo J."/>
            <person name="Kim S.-J."/>
            <person name="Kwon S.-W."/>
        </authorList>
    </citation>
    <scope>NUCLEOTIDE SEQUENCE [LARGE SCALE GENOMIC DNA]</scope>
    <source>
        <strain evidence="7">1JSPR-7</strain>
    </source>
</reference>
<feature type="domain" description="HpaB/PvcC/4-BUDH N-terminal" evidence="6">
    <location>
        <begin position="7"/>
        <end position="268"/>
    </location>
</feature>
<dbReference type="PIRSF" id="PIRSF000331">
    <property type="entry name" value="HpaA_HpaB"/>
    <property type="match status" value="1"/>
</dbReference>
<dbReference type="AlphaFoldDB" id="A0A387BSF9"/>
<feature type="binding site" evidence="4">
    <location>
        <begin position="147"/>
        <end position="150"/>
    </location>
    <ligand>
        <name>FAD</name>
        <dbReference type="ChEBI" id="CHEBI:57692"/>
    </ligand>
</feature>
<dbReference type="InterPro" id="IPR004925">
    <property type="entry name" value="HpaB/PvcC/4-BUDH"/>
</dbReference>
<evidence type="ECO:0000256" key="1">
    <source>
        <dbReference type="ARBA" id="ARBA00022630"/>
    </source>
</evidence>
<evidence type="ECO:0000313" key="8">
    <source>
        <dbReference type="Proteomes" id="UP000269374"/>
    </source>
</evidence>
<dbReference type="SUPFAM" id="SSF56645">
    <property type="entry name" value="Acyl-CoA dehydrogenase NM domain-like"/>
    <property type="match status" value="1"/>
</dbReference>
<dbReference type="PANTHER" id="PTHR36117">
    <property type="entry name" value="4-HYDROXYPHENYLACETATE 3-MONOOXYGENASE-RELATED"/>
    <property type="match status" value="1"/>
</dbReference>
<dbReference type="Gene3D" id="2.40.110.10">
    <property type="entry name" value="Butyryl-CoA Dehydrogenase, subunit A, domain 2"/>
    <property type="match status" value="1"/>
</dbReference>
<feature type="binding site" evidence="4">
    <location>
        <begin position="141"/>
        <end position="143"/>
    </location>
    <ligand>
        <name>FAD</name>
        <dbReference type="ChEBI" id="CHEBI:57692"/>
    </ligand>
</feature>
<keyword evidence="2 4" id="KW-0274">FAD</keyword>
<dbReference type="Gene3D" id="1.10.3140.10">
    <property type="entry name" value="4-hydroxybutyryl-coa dehydratase, domain 1"/>
    <property type="match status" value="1"/>
</dbReference>
<organism evidence="7 8">
    <name type="scientific">Lactococcus allomyrinae</name>
    <dbReference type="NCBI Taxonomy" id="2419773"/>
    <lineage>
        <taxon>Bacteria</taxon>
        <taxon>Bacillati</taxon>
        <taxon>Bacillota</taxon>
        <taxon>Bacilli</taxon>
        <taxon>Lactobacillales</taxon>
        <taxon>Streptococcaceae</taxon>
        <taxon>Lactococcus</taxon>
    </lineage>
</organism>
<evidence type="ECO:0000259" key="6">
    <source>
        <dbReference type="Pfam" id="PF11794"/>
    </source>
</evidence>
<dbReference type="Pfam" id="PF11794">
    <property type="entry name" value="HpaB_N"/>
    <property type="match status" value="1"/>
</dbReference>
<dbReference type="InterPro" id="IPR009100">
    <property type="entry name" value="AcylCoA_DH/oxidase_NM_dom_sf"/>
</dbReference>
<feature type="domain" description="HpaB/PvcC/4-BUDH C-terminal" evidence="5">
    <location>
        <begin position="276"/>
        <end position="473"/>
    </location>
</feature>
<evidence type="ECO:0000313" key="7">
    <source>
        <dbReference type="EMBL" id="AYG01401.1"/>
    </source>
</evidence>
<dbReference type="InterPro" id="IPR046373">
    <property type="entry name" value="Acyl-CoA_Oxase/DH_mid-dom_sf"/>
</dbReference>
<keyword evidence="1" id="KW-0285">Flavoprotein</keyword>
<gene>
    <name evidence="7" type="ORF">D7I46_10125</name>
</gene>
<dbReference type="OrthoDB" id="9785230at2"/>